<dbReference type="InterPro" id="IPR050194">
    <property type="entry name" value="Glycosyltransferase_grp1"/>
</dbReference>
<dbReference type="Pfam" id="PF13692">
    <property type="entry name" value="Glyco_trans_1_4"/>
    <property type="match status" value="1"/>
</dbReference>
<name>A0A1F5JUQ6_9BACT</name>
<evidence type="ECO:0000313" key="1">
    <source>
        <dbReference type="EMBL" id="OGE32345.1"/>
    </source>
</evidence>
<gene>
    <name evidence="1" type="ORF">A3D83_03570</name>
</gene>
<dbReference type="EMBL" id="MFDB01000027">
    <property type="protein sequence ID" value="OGE32345.1"/>
    <property type="molecule type" value="Genomic_DNA"/>
</dbReference>
<accession>A0A1F5JUQ6</accession>
<dbReference type="Proteomes" id="UP000177258">
    <property type="component" value="Unassembled WGS sequence"/>
</dbReference>
<dbReference type="PANTHER" id="PTHR45947">
    <property type="entry name" value="SULFOQUINOVOSYL TRANSFERASE SQD2"/>
    <property type="match status" value="1"/>
</dbReference>
<organism evidence="1 2">
    <name type="scientific">Candidatus Daviesbacteria bacterium RIFCSPHIGHO2_02_FULL_41_10</name>
    <dbReference type="NCBI Taxonomy" id="1797774"/>
    <lineage>
        <taxon>Bacteria</taxon>
        <taxon>Candidatus Daviesiibacteriota</taxon>
    </lineage>
</organism>
<dbReference type="Gene3D" id="3.40.50.2000">
    <property type="entry name" value="Glycogen Phosphorylase B"/>
    <property type="match status" value="2"/>
</dbReference>
<dbReference type="CDD" id="cd03801">
    <property type="entry name" value="GT4_PimA-like"/>
    <property type="match status" value="1"/>
</dbReference>
<dbReference type="PANTHER" id="PTHR45947:SF3">
    <property type="entry name" value="SULFOQUINOVOSYL TRANSFERASE SQD2"/>
    <property type="match status" value="1"/>
</dbReference>
<dbReference type="SUPFAM" id="SSF53756">
    <property type="entry name" value="UDP-Glycosyltransferase/glycogen phosphorylase"/>
    <property type="match status" value="1"/>
</dbReference>
<proteinExistence type="predicted"/>
<sequence>MDKTSIYIFALAAHGLGISGSDRIFIEFARRWAEKYPVDIYVWEEGFQMCRRQHLEISNVKFLISKMDLWSKFGFVVNYLARIVDGVRIGLTLKVENSKNTVVYSASEFWMDSLPAFILKTRYPNIKWAAAWYQTAPNLWTGFAEGTRENRYRLNSFLYWISQFLIKPIIRRSANFILVNNNEEKKQFQKATVVLGAVDLKQIRIWKSKLKNLPKIYDGVFQGRFHPQKGVIELIDIWKKVVDKKPGARLIMIGDGPLMESVKRKVKSEKLEKNIILTGYLFDGEEKYRIFAQSKIVAHPSFYDSGGMAAAEAMAFGLPCVGFDLKSYESYYPKGMIKVPLGNLEGFAGEILNLLSDDRLYTNIAKDAQDMIGGNWSWEKRADDIFRLVVE</sequence>
<dbReference type="AlphaFoldDB" id="A0A1F5JUQ6"/>
<dbReference type="GO" id="GO:0016757">
    <property type="term" value="F:glycosyltransferase activity"/>
    <property type="evidence" value="ECO:0007669"/>
    <property type="project" value="TreeGrafter"/>
</dbReference>
<comment type="caution">
    <text evidence="1">The sequence shown here is derived from an EMBL/GenBank/DDBJ whole genome shotgun (WGS) entry which is preliminary data.</text>
</comment>
<reference evidence="1 2" key="1">
    <citation type="journal article" date="2016" name="Nat. Commun.">
        <title>Thousands of microbial genomes shed light on interconnected biogeochemical processes in an aquifer system.</title>
        <authorList>
            <person name="Anantharaman K."/>
            <person name="Brown C.T."/>
            <person name="Hug L.A."/>
            <person name="Sharon I."/>
            <person name="Castelle C.J."/>
            <person name="Probst A.J."/>
            <person name="Thomas B.C."/>
            <person name="Singh A."/>
            <person name="Wilkins M.J."/>
            <person name="Karaoz U."/>
            <person name="Brodie E.L."/>
            <person name="Williams K.H."/>
            <person name="Hubbard S.S."/>
            <person name="Banfield J.F."/>
        </authorList>
    </citation>
    <scope>NUCLEOTIDE SEQUENCE [LARGE SCALE GENOMIC DNA]</scope>
</reference>
<evidence type="ECO:0000313" key="2">
    <source>
        <dbReference type="Proteomes" id="UP000177258"/>
    </source>
</evidence>
<protein>
    <submittedName>
        <fullName evidence="1">Uncharacterized protein</fullName>
    </submittedName>
</protein>